<dbReference type="OrthoDB" id="2283785at2759"/>
<name>F0XI42_GROCL</name>
<dbReference type="InterPro" id="IPR014752">
    <property type="entry name" value="Arrestin-like_C"/>
</dbReference>
<evidence type="ECO:0000256" key="1">
    <source>
        <dbReference type="SAM" id="MobiDB-lite"/>
    </source>
</evidence>
<proteinExistence type="predicted"/>
<dbReference type="Gene3D" id="2.60.40.640">
    <property type="match status" value="1"/>
</dbReference>
<dbReference type="HOGENOM" id="CLU_032323_1_0_1"/>
<keyword evidence="3" id="KW-1185">Reference proteome</keyword>
<accession>F0XI42</accession>
<dbReference type="InParanoid" id="F0XI42"/>
<dbReference type="RefSeq" id="XP_014172481.1">
    <property type="nucleotide sequence ID" value="XM_014317006.1"/>
</dbReference>
<sequence length="549" mass="58918">MFANLTGSLYDGGSSSSSTFSFGASTSRRSAFPKTNMEVLLDNHFQSRVYTTGDSITGSVRIVTQRDVPFDAFEIVLLGASRTQIDAVSGVRESSHILLKMAMPIAPSAYPVPRVLETGQEYVLPFRFVVPAHLTLGACNHVAKSDRVRDHHVCLPPTMGDGAWERDDMTPDMARVKYVVRARIFRDADSAKHGHPTVVAEATQSVRILPAGIAPDDDELFTSTDDNNNNSRSRGYYTLSKSKSLRKGLLMPLLRTASSKLGCVHATVTEPATPVILSTDGQTASPTAARVSLRFDPTAVDVPPPRITAVSAKLLAHTYFSLGPIVALPNPGTWSSGGVLLERACYYDTSVSLLSRNFGSSENAWEPQVTTSRRDSGYCSDGSPNDDDVAVQNGLDGQASKDAVGISYTTDLLVPLQLPADRKTFLPTFHSCIVSRTYSLQLSVSVAPSSTTSSSRYSKKSGRGNGSSSSSRSSSSSIVGTTTITLTMPIRIIVGSSDRAVGQPDEHGLPSFDAAMEEAEADAFLMPRMLEMPDARFQETSVLPGYGSH</sequence>
<organism evidence="3">
    <name type="scientific">Grosmannia clavigera (strain kw1407 / UAMH 11150)</name>
    <name type="common">Blue stain fungus</name>
    <name type="synonym">Graphiocladiella clavigera</name>
    <dbReference type="NCBI Taxonomy" id="655863"/>
    <lineage>
        <taxon>Eukaryota</taxon>
        <taxon>Fungi</taxon>
        <taxon>Dikarya</taxon>
        <taxon>Ascomycota</taxon>
        <taxon>Pezizomycotina</taxon>
        <taxon>Sordariomycetes</taxon>
        <taxon>Sordariomycetidae</taxon>
        <taxon>Ophiostomatales</taxon>
        <taxon>Ophiostomataceae</taxon>
        <taxon>Leptographium</taxon>
    </lineage>
</organism>
<dbReference type="InterPro" id="IPR039634">
    <property type="entry name" value="Bul1-like"/>
</dbReference>
<dbReference type="eggNOG" id="ENOG502QSAC">
    <property type="taxonomic scope" value="Eukaryota"/>
</dbReference>
<feature type="compositionally biased region" description="Low complexity" evidence="1">
    <location>
        <begin position="13"/>
        <end position="23"/>
    </location>
</feature>
<feature type="region of interest" description="Disordered" evidence="1">
    <location>
        <begin position="449"/>
        <end position="478"/>
    </location>
</feature>
<dbReference type="AlphaFoldDB" id="F0XI42"/>
<dbReference type="GeneID" id="25975971"/>
<feature type="region of interest" description="Disordered" evidence="1">
    <location>
        <begin position="367"/>
        <end position="388"/>
    </location>
</feature>
<dbReference type="PANTHER" id="PTHR31904:SF1">
    <property type="entry name" value="BYPASS OF STOP CODON PROTEIN 5-RELATED"/>
    <property type="match status" value="1"/>
</dbReference>
<evidence type="ECO:0000313" key="2">
    <source>
        <dbReference type="EMBL" id="EFX02999.1"/>
    </source>
</evidence>
<reference evidence="2 3" key="1">
    <citation type="journal article" date="2011" name="Proc. Natl. Acad. Sci. U.S.A.">
        <title>Genome and transcriptome analyses of the mountain pine beetle-fungal symbiont Grosmannia clavigera, a lodgepole pine pathogen.</title>
        <authorList>
            <person name="DiGuistini S."/>
            <person name="Wang Y."/>
            <person name="Liao N.Y."/>
            <person name="Taylor G."/>
            <person name="Tanguay P."/>
            <person name="Feau N."/>
            <person name="Henrissat B."/>
            <person name="Chan S.K."/>
            <person name="Hesse-Orce U."/>
            <person name="Alamouti S.M."/>
            <person name="Tsui C.K.M."/>
            <person name="Docking R.T."/>
            <person name="Levasseur A."/>
            <person name="Haridas S."/>
            <person name="Robertson G."/>
            <person name="Birol I."/>
            <person name="Holt R.A."/>
            <person name="Marra M.A."/>
            <person name="Hamelin R.C."/>
            <person name="Hirst M."/>
            <person name="Jones S.J.M."/>
            <person name="Bohlmann J."/>
            <person name="Breuil C."/>
        </authorList>
    </citation>
    <scope>NUCLEOTIDE SEQUENCE [LARGE SCALE GENOMIC DNA]</scope>
    <source>
        <strain evidence="3">kw1407 / UAMH 11150</strain>
    </source>
</reference>
<dbReference type="EMBL" id="GL629769">
    <property type="protein sequence ID" value="EFX02999.1"/>
    <property type="molecule type" value="Genomic_DNA"/>
</dbReference>
<dbReference type="PANTHER" id="PTHR31904">
    <property type="entry name" value="BYPASS OF STOP CODON PROTEIN 5-RELATED"/>
    <property type="match status" value="1"/>
</dbReference>
<gene>
    <name evidence="2" type="ORF">CMQ_2928</name>
</gene>
<dbReference type="STRING" id="655863.F0XI42"/>
<feature type="region of interest" description="Disordered" evidence="1">
    <location>
        <begin position="1"/>
        <end position="23"/>
    </location>
</feature>
<dbReference type="Proteomes" id="UP000007796">
    <property type="component" value="Unassembled WGS sequence"/>
</dbReference>
<protein>
    <submittedName>
        <fullName evidence="2">Arrestin n-terminal domain containing protein</fullName>
    </submittedName>
</protein>
<evidence type="ECO:0000313" key="3">
    <source>
        <dbReference type="Proteomes" id="UP000007796"/>
    </source>
</evidence>
<feature type="compositionally biased region" description="Low complexity" evidence="1">
    <location>
        <begin position="466"/>
        <end position="477"/>
    </location>
</feature>